<dbReference type="EMBL" id="CADEHS020000003">
    <property type="protein sequence ID" value="CAG9939343.1"/>
    <property type="molecule type" value="Genomic_DNA"/>
</dbReference>
<evidence type="ECO:0000313" key="2">
    <source>
        <dbReference type="Proteomes" id="UP000836387"/>
    </source>
</evidence>
<accession>A0ACA9TER2</accession>
<protein>
    <submittedName>
        <fullName evidence="1">Uncharacterized protein</fullName>
    </submittedName>
</protein>
<dbReference type="Proteomes" id="UP000836387">
    <property type="component" value="Unassembled WGS sequence"/>
</dbReference>
<reference evidence="1" key="1">
    <citation type="submission" date="2020-04" db="EMBL/GenBank/DDBJ databases">
        <authorList>
            <person name="Broberg M."/>
        </authorList>
    </citation>
    <scope>NUCLEOTIDE SEQUENCE</scope>
</reference>
<comment type="caution">
    <text evidence="1">The sequence shown here is derived from an EMBL/GenBank/DDBJ whole genome shotgun (WGS) entry which is preliminary data.</text>
</comment>
<name>A0ACA9TER2_BIOOC</name>
<sequence>MSGFEVLGLACAIFQTINFAHETLNICIALYDKQKTPDDEVQEMANSMVVAAEKVTSICDKNSKRLNKEITQIASNCNNGALGEEITRIAKECTKIASLLKSEVEKITRLDASGNFLITIKAASMSLWKKSKLKRLNENLSSYREQMQALLITQIWTITKASNLTRDPGFHNCAGDIQDFISNLEKGYTKIEDLLKRQAASTQAHITEQFGIAKQDKCAPTNGICLRVTKYRTRKYSM</sequence>
<proteinExistence type="predicted"/>
<reference evidence="1" key="2">
    <citation type="submission" date="2021-10" db="EMBL/GenBank/DDBJ databases">
        <authorList>
            <person name="Piombo E."/>
        </authorList>
    </citation>
    <scope>NUCLEOTIDE SEQUENCE</scope>
</reference>
<evidence type="ECO:0000313" key="1">
    <source>
        <dbReference type="EMBL" id="CAG9939343.1"/>
    </source>
</evidence>
<keyword evidence="2" id="KW-1185">Reference proteome</keyword>
<organism evidence="1 2">
    <name type="scientific">Clonostachys rosea f. rosea IK726</name>
    <dbReference type="NCBI Taxonomy" id="1349383"/>
    <lineage>
        <taxon>Eukaryota</taxon>
        <taxon>Fungi</taxon>
        <taxon>Dikarya</taxon>
        <taxon>Ascomycota</taxon>
        <taxon>Pezizomycotina</taxon>
        <taxon>Sordariomycetes</taxon>
        <taxon>Hypocreomycetidae</taxon>
        <taxon>Hypocreales</taxon>
        <taxon>Bionectriaceae</taxon>
        <taxon>Clonostachys</taxon>
    </lineage>
</organism>
<gene>
    <name evidence="1" type="ORF">CRV2_00007779</name>
</gene>